<dbReference type="RefSeq" id="WP_188368401.1">
    <property type="nucleotide sequence ID" value="NZ_BMDT01000012.1"/>
</dbReference>
<dbReference type="SMART" id="SM00606">
    <property type="entry name" value="CBD_IV"/>
    <property type="match status" value="1"/>
</dbReference>
<dbReference type="PROSITE" id="PS51175">
    <property type="entry name" value="CBM6"/>
    <property type="match status" value="1"/>
</dbReference>
<accession>A0A917N596</accession>
<proteinExistence type="inferred from homology"/>
<dbReference type="EMBL" id="BMDT01000012">
    <property type="protein sequence ID" value="GGI66575.1"/>
    <property type="molecule type" value="Genomic_DNA"/>
</dbReference>
<dbReference type="SUPFAM" id="SSF49785">
    <property type="entry name" value="Galactose-binding domain-like"/>
    <property type="match status" value="1"/>
</dbReference>
<evidence type="ECO:0000256" key="1">
    <source>
        <dbReference type="ARBA" id="ARBA00009865"/>
    </source>
</evidence>
<dbReference type="InterPro" id="IPR005084">
    <property type="entry name" value="CBM6"/>
</dbReference>
<dbReference type="CDD" id="cd09001">
    <property type="entry name" value="GH43_FsAxh1-like"/>
    <property type="match status" value="1"/>
</dbReference>
<dbReference type="GO" id="GO:0004553">
    <property type="term" value="F:hydrolase activity, hydrolyzing O-glycosyl compounds"/>
    <property type="evidence" value="ECO:0007669"/>
    <property type="project" value="InterPro"/>
</dbReference>
<dbReference type="InterPro" id="IPR013320">
    <property type="entry name" value="ConA-like_dom_sf"/>
</dbReference>
<dbReference type="Gene3D" id="2.60.120.200">
    <property type="match status" value="1"/>
</dbReference>
<dbReference type="Gene3D" id="2.115.10.20">
    <property type="entry name" value="Glycosyl hydrolase domain, family 43"/>
    <property type="match status" value="1"/>
</dbReference>
<protein>
    <submittedName>
        <fullName evidence="6">Beta-xylosidase</fullName>
    </submittedName>
</protein>
<dbReference type="PANTHER" id="PTHR42812">
    <property type="entry name" value="BETA-XYLOSIDASE"/>
    <property type="match status" value="1"/>
</dbReference>
<evidence type="ECO:0000259" key="5">
    <source>
        <dbReference type="PROSITE" id="PS51175"/>
    </source>
</evidence>
<comment type="caution">
    <text evidence="6">The sequence shown here is derived from an EMBL/GenBank/DDBJ whole genome shotgun (WGS) entry which is preliminary data.</text>
</comment>
<keyword evidence="3" id="KW-0378">Hydrolase</keyword>
<dbReference type="SUPFAM" id="SSF75005">
    <property type="entry name" value="Arabinanase/levansucrase/invertase"/>
    <property type="match status" value="1"/>
</dbReference>
<gene>
    <name evidence="6" type="ORF">GCM10011482_22290</name>
</gene>
<dbReference type="CDD" id="cd04084">
    <property type="entry name" value="CBM6_xylanase-like"/>
    <property type="match status" value="1"/>
</dbReference>
<organism evidence="6 7">
    <name type="scientific">Enterococcus alcedinis</name>
    <dbReference type="NCBI Taxonomy" id="1274384"/>
    <lineage>
        <taxon>Bacteria</taxon>
        <taxon>Bacillati</taxon>
        <taxon>Bacillota</taxon>
        <taxon>Bacilli</taxon>
        <taxon>Lactobacillales</taxon>
        <taxon>Enterococcaceae</taxon>
        <taxon>Enterococcus</taxon>
    </lineage>
</organism>
<evidence type="ECO:0000313" key="7">
    <source>
        <dbReference type="Proteomes" id="UP000622610"/>
    </source>
</evidence>
<dbReference type="GO" id="GO:0030246">
    <property type="term" value="F:carbohydrate binding"/>
    <property type="evidence" value="ECO:0007669"/>
    <property type="project" value="InterPro"/>
</dbReference>
<keyword evidence="2" id="KW-0732">Signal</keyword>
<evidence type="ECO:0000256" key="3">
    <source>
        <dbReference type="ARBA" id="ARBA00022801"/>
    </source>
</evidence>
<dbReference type="InterPro" id="IPR006710">
    <property type="entry name" value="Glyco_hydro_43"/>
</dbReference>
<name>A0A917N596_9ENTE</name>
<reference evidence="6" key="2">
    <citation type="submission" date="2020-09" db="EMBL/GenBank/DDBJ databases">
        <authorList>
            <person name="Sun Q."/>
            <person name="Sedlacek I."/>
        </authorList>
    </citation>
    <scope>NUCLEOTIDE SEQUENCE</scope>
    <source>
        <strain evidence="6">CCM 8433</strain>
    </source>
</reference>
<evidence type="ECO:0000313" key="6">
    <source>
        <dbReference type="EMBL" id="GGI66575.1"/>
    </source>
</evidence>
<reference evidence="6" key="1">
    <citation type="journal article" date="2014" name="Int. J. Syst. Evol. Microbiol.">
        <title>Complete genome sequence of Corynebacterium casei LMG S-19264T (=DSM 44701T), isolated from a smear-ripened cheese.</title>
        <authorList>
            <consortium name="US DOE Joint Genome Institute (JGI-PGF)"/>
            <person name="Walter F."/>
            <person name="Albersmeier A."/>
            <person name="Kalinowski J."/>
            <person name="Ruckert C."/>
        </authorList>
    </citation>
    <scope>NUCLEOTIDE SEQUENCE</scope>
    <source>
        <strain evidence="6">CCM 8433</strain>
    </source>
</reference>
<feature type="domain" description="CBM6" evidence="5">
    <location>
        <begin position="562"/>
        <end position="711"/>
    </location>
</feature>
<dbReference type="PANTHER" id="PTHR42812:SF12">
    <property type="entry name" value="BETA-XYLOSIDASE-RELATED"/>
    <property type="match status" value="1"/>
</dbReference>
<dbReference type="Pfam" id="PF17851">
    <property type="entry name" value="GH43_C2"/>
    <property type="match status" value="1"/>
</dbReference>
<evidence type="ECO:0000256" key="2">
    <source>
        <dbReference type="ARBA" id="ARBA00022729"/>
    </source>
</evidence>
<comment type="similarity">
    <text evidence="1">Belongs to the glycosyl hydrolase 43 family.</text>
</comment>
<dbReference type="Gene3D" id="2.60.120.260">
    <property type="entry name" value="Galactose-binding domain-like"/>
    <property type="match status" value="1"/>
</dbReference>
<dbReference type="AlphaFoldDB" id="A0A917N596"/>
<evidence type="ECO:0000256" key="4">
    <source>
        <dbReference type="ARBA" id="ARBA00023295"/>
    </source>
</evidence>
<dbReference type="GO" id="GO:0005975">
    <property type="term" value="P:carbohydrate metabolic process"/>
    <property type="evidence" value="ECO:0007669"/>
    <property type="project" value="InterPro"/>
</dbReference>
<keyword evidence="7" id="KW-1185">Reference proteome</keyword>
<dbReference type="InterPro" id="IPR006584">
    <property type="entry name" value="Cellulose-bd_IV"/>
</dbReference>
<sequence length="711" mass="81174">MNHVKNHSSDTLASVWIADNNDGTYTNNILWADYPDTDVIRVEDTYYLISTSMHLFPGAPILSSKDLIHWKYHSYALPYDQLLLLANEGHSLDLLNEHIYDKGAWAGSLRYHPILKKFYYLVNMQDGTPEEYAILSIADDAVGPWKLYRLSQRLYDPGLLFDDDGTAYVVHGQGQLYLSRLKLIDSLTGEYIVDDTFVAPDDNNHYDKPLYDYKEGYYNEGAHAYKIKDTYYILTTPTWAGTDTKKEICIQTKDIVNGPYSVSDIHSSFMNFGENGIHQGGIVDVPQTNGESEWWSVIFQDRHKLGRTPTLQPVFWEKDENNLEWPMIGARNKKGCLAVPTFQKPTITTNFPATSSKTIQYFDDFSEKELDLCWQWNHIPDDSKWSLAERPGYLRLYTTTVTTDFSCAQNTLRQRVIGPQSTATVRLVIQQMNPGDIAGIAVHQQDYNYIGIKSSENGEEKKIIINDNGKEMATASLPSDISEVWIRATTIKMEYRSQFSYSFDGINYTQLGDTYEMHYGNYVGMGFGVFHFATKQLGGFIDIDSFEINTSTLKENLKPFGTKIEAEHYDNQKYELQQNVKAQHLHNPLTTWTADSHPTSLLTKWGSAFDLSLDNLHNGDWVQYNQVDLANGALNFIARISSIATGGKLEVRLNHWDGPLLASLKLPCTENREVFQEIHGEMDTSITGTQTIYLVYYGPDKICRVNWFLFR</sequence>
<dbReference type="Proteomes" id="UP000622610">
    <property type="component" value="Unassembled WGS sequence"/>
</dbReference>
<dbReference type="InterPro" id="IPR008979">
    <property type="entry name" value="Galactose-bd-like_sf"/>
</dbReference>
<dbReference type="InterPro" id="IPR051795">
    <property type="entry name" value="Glycosyl_Hydrlase_43"/>
</dbReference>
<dbReference type="Pfam" id="PF04616">
    <property type="entry name" value="Glyco_hydro_43"/>
    <property type="match status" value="1"/>
</dbReference>
<dbReference type="Pfam" id="PF03422">
    <property type="entry name" value="CBM_6"/>
    <property type="match status" value="1"/>
</dbReference>
<dbReference type="InterPro" id="IPR023296">
    <property type="entry name" value="Glyco_hydro_beta-prop_sf"/>
</dbReference>
<dbReference type="InterPro" id="IPR041542">
    <property type="entry name" value="GH43_C2"/>
</dbReference>
<dbReference type="SUPFAM" id="SSF49899">
    <property type="entry name" value="Concanavalin A-like lectins/glucanases"/>
    <property type="match status" value="1"/>
</dbReference>
<keyword evidence="4" id="KW-0326">Glycosidase</keyword>